<evidence type="ECO:0000313" key="1">
    <source>
        <dbReference type="EMBL" id="TDR80042.1"/>
    </source>
</evidence>
<evidence type="ECO:0000313" key="2">
    <source>
        <dbReference type="Proteomes" id="UP000295611"/>
    </source>
</evidence>
<dbReference type="EMBL" id="SNZP01000006">
    <property type="protein sequence ID" value="TDR80042.1"/>
    <property type="molecule type" value="Genomic_DNA"/>
</dbReference>
<keyword evidence="2" id="KW-1185">Reference proteome</keyword>
<gene>
    <name evidence="1" type="ORF">DFP86_106185</name>
</gene>
<sequence length="38" mass="4245">METKKTNLVGNEVSIDMALENPAEAFYLPIDNLSMVVF</sequence>
<dbReference type="Proteomes" id="UP000295611">
    <property type="component" value="Unassembled WGS sequence"/>
</dbReference>
<dbReference type="AlphaFoldDB" id="A0A4R7B849"/>
<comment type="caution">
    <text evidence="1">The sequence shown here is derived from an EMBL/GenBank/DDBJ whole genome shotgun (WGS) entry which is preliminary data.</text>
</comment>
<proteinExistence type="predicted"/>
<name>A0A4R7B849_9NEIS</name>
<accession>A0A4R7B849</accession>
<protein>
    <submittedName>
        <fullName evidence="1">Uncharacterized protein</fullName>
    </submittedName>
</protein>
<organism evidence="1 2">
    <name type="scientific">Paludibacterium purpuratum</name>
    <dbReference type="NCBI Taxonomy" id="1144873"/>
    <lineage>
        <taxon>Bacteria</taxon>
        <taxon>Pseudomonadati</taxon>
        <taxon>Pseudomonadota</taxon>
        <taxon>Betaproteobacteria</taxon>
        <taxon>Neisseriales</taxon>
        <taxon>Chromobacteriaceae</taxon>
        <taxon>Paludibacterium</taxon>
    </lineage>
</organism>
<reference evidence="1 2" key="1">
    <citation type="submission" date="2019-03" db="EMBL/GenBank/DDBJ databases">
        <title>Genomic Encyclopedia of Type Strains, Phase III (KMG-III): the genomes of soil and plant-associated and newly described type strains.</title>
        <authorList>
            <person name="Whitman W."/>
        </authorList>
    </citation>
    <scope>NUCLEOTIDE SEQUENCE [LARGE SCALE GENOMIC DNA]</scope>
    <source>
        <strain evidence="1 2">CECT 8976</strain>
    </source>
</reference>